<name>A0AAV6XWR1_9LAMI</name>
<protein>
    <submittedName>
        <fullName evidence="2">Uncharacterized protein</fullName>
    </submittedName>
</protein>
<evidence type="ECO:0000313" key="2">
    <source>
        <dbReference type="EMBL" id="KAG8384844.1"/>
    </source>
</evidence>
<keyword evidence="3" id="KW-1185">Reference proteome</keyword>
<keyword evidence="1" id="KW-0812">Transmembrane</keyword>
<dbReference type="PANTHER" id="PTHR12242">
    <property type="entry name" value="OS02G0130600 PROTEIN-RELATED"/>
    <property type="match status" value="1"/>
</dbReference>
<dbReference type="EMBL" id="WHWC01000004">
    <property type="protein sequence ID" value="KAG8384844.1"/>
    <property type="molecule type" value="Genomic_DNA"/>
</dbReference>
<feature type="transmembrane region" description="Helical" evidence="1">
    <location>
        <begin position="77"/>
        <end position="99"/>
    </location>
</feature>
<gene>
    <name evidence="2" type="ORF">BUALT_Bualt04G0160600</name>
</gene>
<reference evidence="2" key="1">
    <citation type="submission" date="2019-10" db="EMBL/GenBank/DDBJ databases">
        <authorList>
            <person name="Zhang R."/>
            <person name="Pan Y."/>
            <person name="Wang J."/>
            <person name="Ma R."/>
            <person name="Yu S."/>
        </authorList>
    </citation>
    <scope>NUCLEOTIDE SEQUENCE</scope>
    <source>
        <strain evidence="2">LA-IB0</strain>
        <tissue evidence="2">Leaf</tissue>
    </source>
</reference>
<evidence type="ECO:0000256" key="1">
    <source>
        <dbReference type="SAM" id="Phobius"/>
    </source>
</evidence>
<accession>A0AAV6XWR1</accession>
<proteinExistence type="predicted"/>
<organism evidence="2 3">
    <name type="scientific">Buddleja alternifolia</name>
    <dbReference type="NCBI Taxonomy" id="168488"/>
    <lineage>
        <taxon>Eukaryota</taxon>
        <taxon>Viridiplantae</taxon>
        <taxon>Streptophyta</taxon>
        <taxon>Embryophyta</taxon>
        <taxon>Tracheophyta</taxon>
        <taxon>Spermatophyta</taxon>
        <taxon>Magnoliopsida</taxon>
        <taxon>eudicotyledons</taxon>
        <taxon>Gunneridae</taxon>
        <taxon>Pentapetalae</taxon>
        <taxon>asterids</taxon>
        <taxon>lamiids</taxon>
        <taxon>Lamiales</taxon>
        <taxon>Scrophulariaceae</taxon>
        <taxon>Buddlejeae</taxon>
        <taxon>Buddleja</taxon>
    </lineage>
</organism>
<keyword evidence="1" id="KW-1133">Transmembrane helix</keyword>
<evidence type="ECO:0000313" key="3">
    <source>
        <dbReference type="Proteomes" id="UP000826271"/>
    </source>
</evidence>
<sequence>MQLLVSSDPTTLSYWLNWRVFVSAIWVLTSMLVASFIIWKYEHSDNLQSDEERTQQESSRIYDRSWKPCVEEIHPMFLMFFRLIAFCLLLVAFCFDVALHGFELFYYYTQWTFTLVTIYFGLGSLLSIHGCFHHLRSNSSNKFHASEDSEQGLYVPLKNGGNKTGVKLLESLDHPGKFHILVTSRFWGYLFQVLFQMTAGAVTITDLVYWCLIFPFITLRDYEMNFVSAYGLNNPFVLLFPVFGSRSDACAMLLPLSIGCENKTSSTIQMVPSFISMSPIRYGKPGKSFIFLVNVEGKKLFPLIQNFPREGASDIKI</sequence>
<feature type="transmembrane region" description="Helical" evidence="1">
    <location>
        <begin position="111"/>
        <end position="132"/>
    </location>
</feature>
<comment type="caution">
    <text evidence="2">The sequence shown here is derived from an EMBL/GenBank/DDBJ whole genome shotgun (WGS) entry which is preliminary data.</text>
</comment>
<dbReference type="PANTHER" id="PTHR12242:SF29">
    <property type="entry name" value="TRANSMEMBRANE PROTEIN"/>
    <property type="match status" value="1"/>
</dbReference>
<dbReference type="AlphaFoldDB" id="A0AAV6XWR1"/>
<feature type="transmembrane region" description="Helical" evidence="1">
    <location>
        <begin position="20"/>
        <end position="39"/>
    </location>
</feature>
<dbReference type="GO" id="GO:0016020">
    <property type="term" value="C:membrane"/>
    <property type="evidence" value="ECO:0007669"/>
    <property type="project" value="TreeGrafter"/>
</dbReference>
<feature type="transmembrane region" description="Helical" evidence="1">
    <location>
        <begin position="193"/>
        <end position="217"/>
    </location>
</feature>
<dbReference type="Proteomes" id="UP000826271">
    <property type="component" value="Unassembled WGS sequence"/>
</dbReference>
<keyword evidence="1" id="KW-0472">Membrane</keyword>